<feature type="chain" id="PRO_5016844091" description="Lipoprotein" evidence="1">
    <location>
        <begin position="20"/>
        <end position="102"/>
    </location>
</feature>
<feature type="signal peptide" evidence="1">
    <location>
        <begin position="1"/>
        <end position="19"/>
    </location>
</feature>
<keyword evidence="3" id="KW-1185">Reference proteome</keyword>
<evidence type="ECO:0008006" key="4">
    <source>
        <dbReference type="Google" id="ProtNLM"/>
    </source>
</evidence>
<dbReference type="OrthoDB" id="9980137at2"/>
<sequence length="102" mass="11200">MRKRIIAALSTLCFVSLTAGSCQQSVRIAKPPAAKLTCAELPASPQLTTLDWAKVQTVEEAKALVFAREGETADYIVSLRSAWFSCRSTVQWHADYNAQLPD</sequence>
<keyword evidence="1" id="KW-0732">Signal</keyword>
<name>A0A371BGG4_9SPHN</name>
<reference evidence="3" key="1">
    <citation type="submission" date="2018-08" db="EMBL/GenBank/DDBJ databases">
        <authorList>
            <person name="Kim S.-J."/>
            <person name="Jung G.-Y."/>
        </authorList>
    </citation>
    <scope>NUCLEOTIDE SEQUENCE [LARGE SCALE GENOMIC DNA]</scope>
    <source>
        <strain evidence="3">GY_G</strain>
    </source>
</reference>
<dbReference type="EMBL" id="QRGP01000001">
    <property type="protein sequence ID" value="RDV06451.1"/>
    <property type="molecule type" value="Genomic_DNA"/>
</dbReference>
<dbReference type="RefSeq" id="WP_115548004.1">
    <property type="nucleotide sequence ID" value="NZ_QRGP01000001.1"/>
</dbReference>
<dbReference type="AlphaFoldDB" id="A0A371BGG4"/>
<dbReference type="Proteomes" id="UP000263833">
    <property type="component" value="Unassembled WGS sequence"/>
</dbReference>
<accession>A0A371BGG4</accession>
<evidence type="ECO:0000313" key="2">
    <source>
        <dbReference type="EMBL" id="RDV06451.1"/>
    </source>
</evidence>
<gene>
    <name evidence="2" type="ORF">DXH95_03220</name>
</gene>
<organism evidence="2 3">
    <name type="scientific">Sphingorhabdus pulchriflava</name>
    <dbReference type="NCBI Taxonomy" id="2292257"/>
    <lineage>
        <taxon>Bacteria</taxon>
        <taxon>Pseudomonadati</taxon>
        <taxon>Pseudomonadota</taxon>
        <taxon>Alphaproteobacteria</taxon>
        <taxon>Sphingomonadales</taxon>
        <taxon>Sphingomonadaceae</taxon>
        <taxon>Sphingorhabdus</taxon>
    </lineage>
</organism>
<dbReference type="PROSITE" id="PS51257">
    <property type="entry name" value="PROKAR_LIPOPROTEIN"/>
    <property type="match status" value="1"/>
</dbReference>
<evidence type="ECO:0000313" key="3">
    <source>
        <dbReference type="Proteomes" id="UP000263833"/>
    </source>
</evidence>
<comment type="caution">
    <text evidence="2">The sequence shown here is derived from an EMBL/GenBank/DDBJ whole genome shotgun (WGS) entry which is preliminary data.</text>
</comment>
<evidence type="ECO:0000256" key="1">
    <source>
        <dbReference type="SAM" id="SignalP"/>
    </source>
</evidence>
<protein>
    <recommendedName>
        <fullName evidence="4">Lipoprotein</fullName>
    </recommendedName>
</protein>
<proteinExistence type="predicted"/>